<proteinExistence type="inferred from homology"/>
<evidence type="ECO:0000256" key="2">
    <source>
        <dbReference type="ARBA" id="ARBA00022763"/>
    </source>
</evidence>
<gene>
    <name evidence="6" type="primary">ruvA</name>
    <name evidence="8" type="ORF">ENW00_04150</name>
</gene>
<evidence type="ECO:0000256" key="6">
    <source>
        <dbReference type="HAMAP-Rule" id="MF_00031"/>
    </source>
</evidence>
<dbReference type="InterPro" id="IPR003583">
    <property type="entry name" value="Hlx-hairpin-Hlx_DNA-bd_motif"/>
</dbReference>
<protein>
    <recommendedName>
        <fullName evidence="6">Holliday junction branch migration complex subunit RuvA</fullName>
    </recommendedName>
</protein>
<reference evidence="8" key="1">
    <citation type="journal article" date="2020" name="mSystems">
        <title>Genome- and Community-Level Interaction Insights into Carbon Utilization and Element Cycling Functions of Hydrothermarchaeota in Hydrothermal Sediment.</title>
        <authorList>
            <person name="Zhou Z."/>
            <person name="Liu Y."/>
            <person name="Xu W."/>
            <person name="Pan J."/>
            <person name="Luo Z.H."/>
            <person name="Li M."/>
        </authorList>
    </citation>
    <scope>NUCLEOTIDE SEQUENCE [LARGE SCALE GENOMIC DNA]</scope>
    <source>
        <strain evidence="8">SpSt-81</strain>
    </source>
</reference>
<dbReference type="GO" id="GO:0005737">
    <property type="term" value="C:cytoplasm"/>
    <property type="evidence" value="ECO:0007669"/>
    <property type="project" value="UniProtKB-SubCell"/>
</dbReference>
<evidence type="ECO:0000259" key="7">
    <source>
        <dbReference type="SMART" id="SM00278"/>
    </source>
</evidence>
<comment type="function">
    <text evidence="6">The RuvA-RuvB-RuvC complex processes Holliday junction (HJ) DNA during genetic recombination and DNA repair, while the RuvA-RuvB complex plays an important role in the rescue of blocked DNA replication forks via replication fork reversal (RFR). RuvA specifically binds to HJ cruciform DNA, conferring on it an open structure. The RuvB hexamer acts as an ATP-dependent pump, pulling dsDNA into and through the RuvAB complex. HJ branch migration allows RuvC to scan DNA until it finds its consensus sequence, where it cleaves and resolves the cruciform DNA.</text>
</comment>
<dbReference type="GO" id="GO:0000400">
    <property type="term" value="F:four-way junction DNA binding"/>
    <property type="evidence" value="ECO:0007669"/>
    <property type="project" value="UniProtKB-UniRule"/>
</dbReference>
<dbReference type="NCBIfam" id="TIGR00084">
    <property type="entry name" value="ruvA"/>
    <property type="match status" value="1"/>
</dbReference>
<dbReference type="SUPFAM" id="SSF46929">
    <property type="entry name" value="DNA helicase RuvA subunit, C-terminal domain"/>
    <property type="match status" value="1"/>
</dbReference>
<dbReference type="GO" id="GO:0005524">
    <property type="term" value="F:ATP binding"/>
    <property type="evidence" value="ECO:0007669"/>
    <property type="project" value="InterPro"/>
</dbReference>
<dbReference type="GO" id="GO:0006310">
    <property type="term" value="P:DNA recombination"/>
    <property type="evidence" value="ECO:0007669"/>
    <property type="project" value="UniProtKB-UniRule"/>
</dbReference>
<comment type="caution">
    <text evidence="6">Lacks conserved residue(s) required for the propagation of feature annotation.</text>
</comment>
<dbReference type="HAMAP" id="MF_00031">
    <property type="entry name" value="DNA_HJ_migration_RuvA"/>
    <property type="match status" value="1"/>
</dbReference>
<name>A0A7C3RJT6_DICTH</name>
<sequence length="191" mass="22415">MSFFHSIEGKLDKIYDNFVVVSLDFFSFRIILGEKDLILLGNNIGQKVKIYISESIDKEEIKIFGFLDENKRDLFEDLKRIKGVGEKIALRIVNYFSPEEFNEILENEDINSLLRVPGIGKKVAQKIFLEKNGLLPKEKKEESTIRKALYNLGYNKEEVNEVMKEIRKKFKDFENIEEIIKFALQRLSKEL</sequence>
<dbReference type="InterPro" id="IPR012340">
    <property type="entry name" value="NA-bd_OB-fold"/>
</dbReference>
<feature type="domain" description="Helix-hairpin-helix DNA-binding motif class 1" evidence="7">
    <location>
        <begin position="76"/>
        <end position="95"/>
    </location>
</feature>
<evidence type="ECO:0000256" key="1">
    <source>
        <dbReference type="ARBA" id="ARBA00022490"/>
    </source>
</evidence>
<organism evidence="8">
    <name type="scientific">Dictyoglomus thermophilum</name>
    <dbReference type="NCBI Taxonomy" id="14"/>
    <lineage>
        <taxon>Bacteria</taxon>
        <taxon>Pseudomonadati</taxon>
        <taxon>Dictyoglomota</taxon>
        <taxon>Dictyoglomia</taxon>
        <taxon>Dictyoglomales</taxon>
        <taxon>Dictyoglomaceae</taxon>
        <taxon>Dictyoglomus</taxon>
    </lineage>
</organism>
<comment type="caution">
    <text evidence="8">The sequence shown here is derived from an EMBL/GenBank/DDBJ whole genome shotgun (WGS) entry which is preliminary data.</text>
</comment>
<evidence type="ECO:0000256" key="4">
    <source>
        <dbReference type="ARBA" id="ARBA00023172"/>
    </source>
</evidence>
<dbReference type="EMBL" id="DTIN01000014">
    <property type="protein sequence ID" value="HFX13339.1"/>
    <property type="molecule type" value="Genomic_DNA"/>
</dbReference>
<feature type="domain" description="Helix-hairpin-helix DNA-binding motif class 1" evidence="7">
    <location>
        <begin position="111"/>
        <end position="130"/>
    </location>
</feature>
<dbReference type="Gene3D" id="2.40.50.140">
    <property type="entry name" value="Nucleic acid-binding proteins"/>
    <property type="match status" value="1"/>
</dbReference>
<dbReference type="SUPFAM" id="SSF47781">
    <property type="entry name" value="RuvA domain 2-like"/>
    <property type="match status" value="1"/>
</dbReference>
<dbReference type="InterPro" id="IPR011114">
    <property type="entry name" value="RuvA_C"/>
</dbReference>
<evidence type="ECO:0000256" key="5">
    <source>
        <dbReference type="ARBA" id="ARBA00023204"/>
    </source>
</evidence>
<dbReference type="Pfam" id="PF07499">
    <property type="entry name" value="RuvA_C"/>
    <property type="match status" value="1"/>
</dbReference>
<evidence type="ECO:0000313" key="8">
    <source>
        <dbReference type="EMBL" id="HFX13339.1"/>
    </source>
</evidence>
<keyword evidence="3 6" id="KW-0238">DNA-binding</keyword>
<accession>A0A7C3RJT6</accession>
<dbReference type="Pfam" id="PF14520">
    <property type="entry name" value="HHH_5"/>
    <property type="match status" value="1"/>
</dbReference>
<dbReference type="GO" id="GO:0006281">
    <property type="term" value="P:DNA repair"/>
    <property type="evidence" value="ECO:0007669"/>
    <property type="project" value="UniProtKB-UniRule"/>
</dbReference>
<comment type="domain">
    <text evidence="6">Has three domains with a flexible linker between the domains II and III and assumes an 'L' shape. Domain III is highly mobile and contacts RuvB.</text>
</comment>
<dbReference type="InterPro" id="IPR036267">
    <property type="entry name" value="RuvA_C_sf"/>
</dbReference>
<dbReference type="GO" id="GO:0048476">
    <property type="term" value="C:Holliday junction resolvase complex"/>
    <property type="evidence" value="ECO:0007669"/>
    <property type="project" value="UniProtKB-UniRule"/>
</dbReference>
<keyword evidence="5 6" id="KW-0234">DNA repair</keyword>
<dbReference type="Gene3D" id="1.10.150.20">
    <property type="entry name" value="5' to 3' exonuclease, C-terminal subdomain"/>
    <property type="match status" value="1"/>
</dbReference>
<comment type="subunit">
    <text evidence="6">Homotetramer. Forms an RuvA(8)-RuvB(12)-Holliday junction (HJ) complex. HJ DNA is sandwiched between 2 RuvA tetramers; dsDNA enters through RuvA and exits via RuvB. An RuvB hexamer assembles on each DNA strand where it exits the tetramer. Each RuvB hexamer is contacted by two RuvA subunits (via domain III) on 2 adjacent RuvB subunits; this complex drives branch migration. In the full resolvosome a probable DNA-RuvA(4)-RuvB(12)-RuvC(2) complex forms which resolves the HJ.</text>
</comment>
<evidence type="ECO:0000256" key="3">
    <source>
        <dbReference type="ARBA" id="ARBA00023125"/>
    </source>
</evidence>
<comment type="subcellular location">
    <subcellularLocation>
        <location evidence="6">Cytoplasm</location>
    </subcellularLocation>
</comment>
<keyword evidence="4 6" id="KW-0233">DNA recombination</keyword>
<dbReference type="InterPro" id="IPR010994">
    <property type="entry name" value="RuvA_2-like"/>
</dbReference>
<dbReference type="GO" id="GO:0009379">
    <property type="term" value="C:Holliday junction helicase complex"/>
    <property type="evidence" value="ECO:0007669"/>
    <property type="project" value="InterPro"/>
</dbReference>
<keyword evidence="2 6" id="KW-0227">DNA damage</keyword>
<comment type="similarity">
    <text evidence="6">Belongs to the RuvA family.</text>
</comment>
<keyword evidence="1 6" id="KW-0963">Cytoplasm</keyword>
<feature type="region of interest" description="Domain III" evidence="6">
    <location>
        <begin position="143"/>
        <end position="191"/>
    </location>
</feature>
<dbReference type="Gene3D" id="1.10.8.10">
    <property type="entry name" value="DNA helicase RuvA subunit, C-terminal domain"/>
    <property type="match status" value="1"/>
</dbReference>
<dbReference type="GO" id="GO:0009378">
    <property type="term" value="F:four-way junction helicase activity"/>
    <property type="evidence" value="ECO:0007669"/>
    <property type="project" value="InterPro"/>
</dbReference>
<dbReference type="AlphaFoldDB" id="A0A7C3RJT6"/>
<dbReference type="InterPro" id="IPR000085">
    <property type="entry name" value="RuvA"/>
</dbReference>
<dbReference type="SMART" id="SM00278">
    <property type="entry name" value="HhH1"/>
    <property type="match status" value="2"/>
</dbReference>